<protein>
    <recommendedName>
        <fullName evidence="2">Cytosolic endo-beta-N-acetylglucosaminidase TIM barrel domain-containing protein</fullName>
    </recommendedName>
</protein>
<dbReference type="eggNOG" id="KOG2331">
    <property type="taxonomic scope" value="Eukaryota"/>
</dbReference>
<dbReference type="Proteomes" id="UP000026961">
    <property type="component" value="Chromosome 3"/>
</dbReference>
<organism evidence="3">
    <name type="scientific">Oryza glumipatula</name>
    <dbReference type="NCBI Taxonomy" id="40148"/>
    <lineage>
        <taxon>Eukaryota</taxon>
        <taxon>Viridiplantae</taxon>
        <taxon>Streptophyta</taxon>
        <taxon>Embryophyta</taxon>
        <taxon>Tracheophyta</taxon>
        <taxon>Spermatophyta</taxon>
        <taxon>Magnoliopsida</taxon>
        <taxon>Liliopsida</taxon>
        <taxon>Poales</taxon>
        <taxon>Poaceae</taxon>
        <taxon>BOP clade</taxon>
        <taxon>Oryzoideae</taxon>
        <taxon>Oryzeae</taxon>
        <taxon>Oryzinae</taxon>
        <taxon>Oryza</taxon>
    </lineage>
</organism>
<evidence type="ECO:0000313" key="3">
    <source>
        <dbReference type="EnsemblPlants" id="OGLUM03G17240.1"/>
    </source>
</evidence>
<dbReference type="Gramene" id="OGLUM03G17240.1">
    <property type="protein sequence ID" value="OGLUM03G17240.1"/>
    <property type="gene ID" value="OGLUM03G17240"/>
</dbReference>
<dbReference type="PANTHER" id="PTHR13246">
    <property type="entry name" value="ENDO BETA N-ACETYLGLUCOSAMINIDASE"/>
    <property type="match status" value="1"/>
</dbReference>
<dbReference type="STRING" id="40148.A0A0D9Z740"/>
<feature type="region of interest" description="Disordered" evidence="1">
    <location>
        <begin position="320"/>
        <end position="339"/>
    </location>
</feature>
<dbReference type="PANTHER" id="PTHR13246:SF1">
    <property type="entry name" value="CYTOSOLIC ENDO-BETA-N-ACETYLGLUCOSAMINIDASE"/>
    <property type="match status" value="1"/>
</dbReference>
<dbReference type="Pfam" id="PF03644">
    <property type="entry name" value="Glyco_hydro_85"/>
    <property type="match status" value="1"/>
</dbReference>
<evidence type="ECO:0000256" key="1">
    <source>
        <dbReference type="SAM" id="MobiDB-lite"/>
    </source>
</evidence>
<evidence type="ECO:0000313" key="4">
    <source>
        <dbReference type="Proteomes" id="UP000026961"/>
    </source>
</evidence>
<dbReference type="HOGENOM" id="CLU_819840_0_0_1"/>
<dbReference type="GO" id="GO:0005829">
    <property type="term" value="C:cytosol"/>
    <property type="evidence" value="ECO:0007669"/>
    <property type="project" value="UniProtKB-SubCell"/>
</dbReference>
<dbReference type="InterPro" id="IPR005201">
    <property type="entry name" value="TIM_ENGase"/>
</dbReference>
<sequence>MACVGSPVSAAVLCHAMPFSPRRLLRHLRSMLPSAAPAAAAAGEEEEEGERRPWEPPFDASQPAPPISYPITTLAALASRAYLSEAGNFHLPFNRASSSPRAAPLPPRRRILACHDFRGGYRDDAAPQGGHDPGAYALWHWHLIDVFVYFSHYLVTLPPPCWVNAAHLHGVKVLGAFITEWDKVAEICEEMLATEASAQMYAERLTELAGGGEVGVCDEAAELGLSRGSGTSGRPVSAGAAAAIAPPSSSRLGPATSSRVVAAVSLPPREAGELRGGIFRRDAFSRVAAAFLIRSRRSFDGARDGAGSRRLSPMVAAAATTETHGRATAAAAADGAAPG</sequence>
<evidence type="ECO:0000259" key="2">
    <source>
        <dbReference type="Pfam" id="PF03644"/>
    </source>
</evidence>
<dbReference type="AlphaFoldDB" id="A0A0D9Z740"/>
<feature type="domain" description="Cytosolic endo-beta-N-acetylglucosaminidase TIM barrel" evidence="2">
    <location>
        <begin position="123"/>
        <end position="209"/>
    </location>
</feature>
<name>A0A0D9Z740_9ORYZ</name>
<keyword evidence="4" id="KW-1185">Reference proteome</keyword>
<dbReference type="EnsemblPlants" id="OGLUM03G17240.1">
    <property type="protein sequence ID" value="OGLUM03G17240.1"/>
    <property type="gene ID" value="OGLUM03G17240"/>
</dbReference>
<feature type="region of interest" description="Disordered" evidence="1">
    <location>
        <begin position="36"/>
        <end position="63"/>
    </location>
</feature>
<reference evidence="3" key="1">
    <citation type="submission" date="2015-04" db="UniProtKB">
        <authorList>
            <consortium name="EnsemblPlants"/>
        </authorList>
    </citation>
    <scope>IDENTIFICATION</scope>
</reference>
<dbReference type="Gene3D" id="3.20.20.80">
    <property type="entry name" value="Glycosidases"/>
    <property type="match status" value="1"/>
</dbReference>
<reference evidence="3" key="2">
    <citation type="submission" date="2018-05" db="EMBL/GenBank/DDBJ databases">
        <title>OgluRS3 (Oryza glumaepatula Reference Sequence Version 3).</title>
        <authorList>
            <person name="Zhang J."/>
            <person name="Kudrna D."/>
            <person name="Lee S."/>
            <person name="Talag J."/>
            <person name="Welchert J."/>
            <person name="Wing R.A."/>
        </authorList>
    </citation>
    <scope>NUCLEOTIDE SEQUENCE [LARGE SCALE GENOMIC DNA]</scope>
</reference>
<dbReference type="GO" id="GO:0033925">
    <property type="term" value="F:mannosyl-glycoprotein endo-beta-N-acetylglucosaminidase activity"/>
    <property type="evidence" value="ECO:0007669"/>
    <property type="project" value="UniProtKB-EC"/>
</dbReference>
<dbReference type="InterPro" id="IPR032979">
    <property type="entry name" value="ENGase"/>
</dbReference>
<accession>A0A0D9Z740</accession>
<proteinExistence type="predicted"/>